<reference evidence="1" key="1">
    <citation type="submission" date="2021-01" db="EMBL/GenBank/DDBJ databases">
        <authorList>
            <person name="Corre E."/>
            <person name="Pelletier E."/>
            <person name="Niang G."/>
            <person name="Scheremetjew M."/>
            <person name="Finn R."/>
            <person name="Kale V."/>
            <person name="Holt S."/>
            <person name="Cochrane G."/>
            <person name="Meng A."/>
            <person name="Brown T."/>
            <person name="Cohen L."/>
        </authorList>
    </citation>
    <scope>NUCLEOTIDE SEQUENCE</scope>
    <source>
        <strain evidence="1">CCMP1320</strain>
    </source>
</reference>
<organism evidence="1">
    <name type="scientific">Dunaliella tertiolecta</name>
    <name type="common">Green alga</name>
    <dbReference type="NCBI Taxonomy" id="3047"/>
    <lineage>
        <taxon>Eukaryota</taxon>
        <taxon>Viridiplantae</taxon>
        <taxon>Chlorophyta</taxon>
        <taxon>core chlorophytes</taxon>
        <taxon>Chlorophyceae</taxon>
        <taxon>CS clade</taxon>
        <taxon>Chlamydomonadales</taxon>
        <taxon>Dunaliellaceae</taxon>
        <taxon>Dunaliella</taxon>
    </lineage>
</organism>
<sequence>MPNSIQPSSRPCSGTRASSKLWRCLHNYYAAAHAVRKVQPDIGTYQHGRSAWISFLGISNLSRSVPTNFAELDNSPVLLDMLFPCLLSQI</sequence>
<proteinExistence type="predicted"/>
<dbReference type="AlphaFoldDB" id="A0A7S3QWH3"/>
<dbReference type="EMBL" id="HBIP01017175">
    <property type="protein sequence ID" value="CAE0495035.1"/>
    <property type="molecule type" value="Transcribed_RNA"/>
</dbReference>
<name>A0A7S3QWH3_DUNTE</name>
<protein>
    <submittedName>
        <fullName evidence="1">Uncharacterized protein</fullName>
    </submittedName>
</protein>
<evidence type="ECO:0000313" key="1">
    <source>
        <dbReference type="EMBL" id="CAE0495035.1"/>
    </source>
</evidence>
<gene>
    <name evidence="1" type="ORF">DTER00134_LOCUS10108</name>
</gene>
<accession>A0A7S3QWH3</accession>